<dbReference type="HOGENOM" id="CLU_1784608_0_0_5"/>
<name>C7CII1_METED</name>
<feature type="region of interest" description="Disordered" evidence="1">
    <location>
        <begin position="41"/>
        <end position="111"/>
    </location>
</feature>
<gene>
    <name evidence="2" type="ORF">METD_I1808</name>
</gene>
<evidence type="ECO:0000313" key="3">
    <source>
        <dbReference type="Proteomes" id="UP000008070"/>
    </source>
</evidence>
<evidence type="ECO:0000313" key="2">
    <source>
        <dbReference type="EMBL" id="CAX23398.1"/>
    </source>
</evidence>
<reference evidence="3" key="1">
    <citation type="journal article" date="2009" name="PLoS ONE">
        <title>Methylobacterium genome sequences: a reference blueprint to investigate microbial metabolism of C1 compounds from natural and industrial sources.</title>
        <authorList>
            <person name="Vuilleumier S."/>
            <person name="Chistoserdova L."/>
            <person name="Lee M.-C."/>
            <person name="Bringel F."/>
            <person name="Lajus A."/>
            <person name="Zhou Y."/>
            <person name="Gourion B."/>
            <person name="Barbe V."/>
            <person name="Chang J."/>
            <person name="Cruveiller S."/>
            <person name="Dossat C."/>
            <person name="Gillett W."/>
            <person name="Gruffaz C."/>
            <person name="Haugen E."/>
            <person name="Hourcade E."/>
            <person name="Levy R."/>
            <person name="Mangenot S."/>
            <person name="Muller E."/>
            <person name="Nadalig T."/>
            <person name="Pagni M."/>
            <person name="Penny C."/>
            <person name="Peyraud R."/>
            <person name="Robinson D.G."/>
            <person name="Roche D."/>
            <person name="Rouy Z."/>
            <person name="Saenampechek C."/>
            <person name="Salvignol G."/>
            <person name="Vallenet D."/>
            <person name="Wu Z."/>
            <person name="Marx C.J."/>
            <person name="Vorholt J.A."/>
            <person name="Olson M.V."/>
            <person name="Kaul R."/>
            <person name="Weissenbach J."/>
            <person name="Medigue C."/>
            <person name="Lidstrom M.E."/>
        </authorList>
    </citation>
    <scope>NUCLEOTIDE SEQUENCE [LARGE SCALE GENOMIC DNA]</scope>
    <source>
        <strain evidence="3">DSM 6343 / CIP 106787 / DM4</strain>
    </source>
</reference>
<organism evidence="2 3">
    <name type="scientific">Methylorubrum extorquens (strain DSM 6343 / CIP 106787 / DM4)</name>
    <name type="common">Methylobacterium extorquens</name>
    <dbReference type="NCBI Taxonomy" id="661410"/>
    <lineage>
        <taxon>Bacteria</taxon>
        <taxon>Pseudomonadati</taxon>
        <taxon>Pseudomonadota</taxon>
        <taxon>Alphaproteobacteria</taxon>
        <taxon>Hyphomicrobiales</taxon>
        <taxon>Methylobacteriaceae</taxon>
        <taxon>Methylorubrum</taxon>
    </lineage>
</organism>
<sequence>MHPLSVFAAASPRVVIVPARPLEPDRPHRLGPLGRFVRDHARVQGETAEGVRTRSQRGGTIVTRRRTQRWRPGPGVSVDQRTRVRRRAGGGSDAQAGRGAMSRPSRHTKRRAWPVGVTATIHNRRCARWLFISSSRRRLSSRCHD</sequence>
<evidence type="ECO:0000256" key="1">
    <source>
        <dbReference type="SAM" id="MobiDB-lite"/>
    </source>
</evidence>
<dbReference type="AlphaFoldDB" id="C7CII1"/>
<protein>
    <submittedName>
        <fullName evidence="2">Uncharacterized protein</fullName>
    </submittedName>
</protein>
<proteinExistence type="predicted"/>
<dbReference type="EMBL" id="FP103042">
    <property type="protein sequence ID" value="CAX23398.1"/>
    <property type="molecule type" value="Genomic_DNA"/>
</dbReference>
<dbReference type="Proteomes" id="UP000008070">
    <property type="component" value="Chromosome"/>
</dbReference>
<dbReference type="KEGG" id="mdi:METDI1808"/>
<accession>C7CII1</accession>